<evidence type="ECO:0000313" key="2">
    <source>
        <dbReference type="EMBL" id="PSJ59823.1"/>
    </source>
</evidence>
<keyword evidence="1" id="KW-0472">Membrane</keyword>
<dbReference type="Pfam" id="PF19600">
    <property type="entry name" value="DUF6105"/>
    <property type="match status" value="1"/>
</dbReference>
<keyword evidence="1" id="KW-0812">Transmembrane</keyword>
<proteinExistence type="predicted"/>
<sequence>MRYVITLWAAPLLLFWGWFGLSFYDINFGYVILSRQLHDLVFKLYGEVLGIDPDTIPLLLVRACIFDAFFLAAILAFRRRRQIGEWMRARSKTSVLED</sequence>
<organism evidence="2 3">
    <name type="scientific">Pseudaminobacter soli</name>
    <name type="common">ex Li et al. 2025</name>
    <dbReference type="NCBI Taxonomy" id="1295366"/>
    <lineage>
        <taxon>Bacteria</taxon>
        <taxon>Pseudomonadati</taxon>
        <taxon>Pseudomonadota</taxon>
        <taxon>Alphaproteobacteria</taxon>
        <taxon>Hyphomicrobiales</taxon>
        <taxon>Phyllobacteriaceae</taxon>
        <taxon>Pseudaminobacter</taxon>
    </lineage>
</organism>
<keyword evidence="3" id="KW-1185">Reference proteome</keyword>
<dbReference type="RefSeq" id="WP_106724965.1">
    <property type="nucleotide sequence ID" value="NZ_PXYL01000007.1"/>
</dbReference>
<reference evidence="2 3" key="1">
    <citation type="submission" date="2018-03" db="EMBL/GenBank/DDBJ databases">
        <title>The draft genome of Mesorhizobium soli JCM 19897.</title>
        <authorList>
            <person name="Li L."/>
            <person name="Liu L."/>
            <person name="Liang L."/>
            <person name="Wang T."/>
            <person name="Zhang X."/>
        </authorList>
    </citation>
    <scope>NUCLEOTIDE SEQUENCE [LARGE SCALE GENOMIC DNA]</scope>
    <source>
        <strain evidence="2 3">JCM 19897</strain>
    </source>
</reference>
<protein>
    <submittedName>
        <fullName evidence="2">Uncharacterized protein</fullName>
    </submittedName>
</protein>
<comment type="caution">
    <text evidence="2">The sequence shown here is derived from an EMBL/GenBank/DDBJ whole genome shotgun (WGS) entry which is preliminary data.</text>
</comment>
<evidence type="ECO:0000313" key="3">
    <source>
        <dbReference type="Proteomes" id="UP000240653"/>
    </source>
</evidence>
<name>A0A2P7SBE6_9HYPH</name>
<keyword evidence="1" id="KW-1133">Transmembrane helix</keyword>
<dbReference type="Proteomes" id="UP000240653">
    <property type="component" value="Unassembled WGS sequence"/>
</dbReference>
<feature type="transmembrane region" description="Helical" evidence="1">
    <location>
        <begin position="56"/>
        <end position="77"/>
    </location>
</feature>
<accession>A0A2P7SBE6</accession>
<dbReference type="EMBL" id="PXYL01000007">
    <property type="protein sequence ID" value="PSJ59823.1"/>
    <property type="molecule type" value="Genomic_DNA"/>
</dbReference>
<evidence type="ECO:0000256" key="1">
    <source>
        <dbReference type="SAM" id="Phobius"/>
    </source>
</evidence>
<dbReference type="AlphaFoldDB" id="A0A2P7SBE6"/>
<feature type="transmembrane region" description="Helical" evidence="1">
    <location>
        <begin position="12"/>
        <end position="33"/>
    </location>
</feature>
<dbReference type="OrthoDB" id="7906687at2"/>
<gene>
    <name evidence="2" type="ORF">C7I85_15910</name>
</gene>
<dbReference type="InterPro" id="IPR046087">
    <property type="entry name" value="DUF6105"/>
</dbReference>